<comment type="similarity">
    <text evidence="1">Belongs to the SleB family.</text>
</comment>
<keyword evidence="12" id="KW-1185">Reference proteome</keyword>
<dbReference type="InterPro" id="IPR042047">
    <property type="entry name" value="SleB_dom1"/>
</dbReference>
<evidence type="ECO:0000259" key="9">
    <source>
        <dbReference type="Pfam" id="PF01471"/>
    </source>
</evidence>
<evidence type="ECO:0000256" key="2">
    <source>
        <dbReference type="ARBA" id="ARBA00018364"/>
    </source>
</evidence>
<keyword evidence="3" id="KW-0309">Germination</keyword>
<dbReference type="STRING" id="1173111.SAMN05444955_104135"/>
<dbReference type="Proteomes" id="UP000199695">
    <property type="component" value="Unassembled WGS sequence"/>
</dbReference>
<dbReference type="InterPro" id="IPR011105">
    <property type="entry name" value="Cell_wall_hydrolase_SleB"/>
</dbReference>
<gene>
    <name evidence="11" type="ORF">SAMN05444955_104135</name>
</gene>
<keyword evidence="4" id="KW-0732">Signal</keyword>
<evidence type="ECO:0000256" key="8">
    <source>
        <dbReference type="NCBIfam" id="TIGR02869"/>
    </source>
</evidence>
<evidence type="ECO:0000256" key="7">
    <source>
        <dbReference type="ARBA" id="ARBA00023316"/>
    </source>
</evidence>
<feature type="domain" description="Peptidoglycan binding-like" evidence="9">
    <location>
        <begin position="50"/>
        <end position="104"/>
    </location>
</feature>
<protein>
    <recommendedName>
        <fullName evidence="2 8">Spore cortex-lytic enzyme</fullName>
    </recommendedName>
</protein>
<dbReference type="InterPro" id="IPR036366">
    <property type="entry name" value="PGBDSf"/>
</dbReference>
<evidence type="ECO:0000256" key="4">
    <source>
        <dbReference type="ARBA" id="ARBA00022729"/>
    </source>
</evidence>
<organism evidence="11 12">
    <name type="scientific">Lihuaxuella thermophila</name>
    <dbReference type="NCBI Taxonomy" id="1173111"/>
    <lineage>
        <taxon>Bacteria</taxon>
        <taxon>Bacillati</taxon>
        <taxon>Bacillota</taxon>
        <taxon>Bacilli</taxon>
        <taxon>Bacillales</taxon>
        <taxon>Thermoactinomycetaceae</taxon>
        <taxon>Lihuaxuella</taxon>
    </lineage>
</organism>
<accession>A0A1H8CUL8</accession>
<dbReference type="EMBL" id="FOCQ01000004">
    <property type="protein sequence ID" value="SEM98931.1"/>
    <property type="molecule type" value="Genomic_DNA"/>
</dbReference>
<dbReference type="FunFam" id="6.20.240.60:FF:000001">
    <property type="entry name" value="Spore cortex-lytic enzyme"/>
    <property type="match status" value="1"/>
</dbReference>
<dbReference type="AlphaFoldDB" id="A0A1H8CUL8"/>
<dbReference type="InterPro" id="IPR002477">
    <property type="entry name" value="Peptidoglycan-bd-like"/>
</dbReference>
<dbReference type="Pfam" id="PF01471">
    <property type="entry name" value="PG_binding_1"/>
    <property type="match status" value="2"/>
</dbReference>
<sequence>MRSRYFIFMLTCLFIAVTLILSGGKEMAAFHLKPASSPAFGPGILKVGARGGDVYELQGRLKFLGYYTGKVDGVFSWRTYRAVRLFQYSYGMKKIDGVVGPKTKLKLWQASKNWRPGMNKAPAGGPVLKIGSRGGDVYDLQGRLRFLGFYTGKIDGQYGWRTYRAVRLFQYEFGMKIDGVAGPKTLTKLRAATKKYRPTRAARRVAAPRLPKTSHGLSRNDLKLLAQAVHAEARGEPYVGQVAVAAVILNRLESDKFPDTIPGIIYQPLAFEAVADGQIWLEPDETAKKAVMDALNGWDPSNGALYYFNPARATSKWIWSRPQIKRIGKHIFTR</sequence>
<proteinExistence type="inferred from homology"/>
<keyword evidence="7" id="KW-0961">Cell wall biogenesis/degradation</keyword>
<evidence type="ECO:0000313" key="12">
    <source>
        <dbReference type="Proteomes" id="UP000199695"/>
    </source>
</evidence>
<dbReference type="SUPFAM" id="SSF47090">
    <property type="entry name" value="PGBD-like"/>
    <property type="match status" value="2"/>
</dbReference>
<dbReference type="GO" id="GO:0030435">
    <property type="term" value="P:sporulation resulting in formation of a cellular spore"/>
    <property type="evidence" value="ECO:0007669"/>
    <property type="project" value="UniProtKB-KW"/>
</dbReference>
<feature type="domain" description="Peptidoglycan binding-like" evidence="9">
    <location>
        <begin position="133"/>
        <end position="189"/>
    </location>
</feature>
<dbReference type="GO" id="GO:0009847">
    <property type="term" value="P:spore germination"/>
    <property type="evidence" value="ECO:0007669"/>
    <property type="project" value="UniProtKB-UniRule"/>
</dbReference>
<dbReference type="GO" id="GO:0016787">
    <property type="term" value="F:hydrolase activity"/>
    <property type="evidence" value="ECO:0007669"/>
    <property type="project" value="UniProtKB-KW"/>
</dbReference>
<reference evidence="11 12" key="1">
    <citation type="submission" date="2016-10" db="EMBL/GenBank/DDBJ databases">
        <authorList>
            <person name="de Groot N.N."/>
        </authorList>
    </citation>
    <scope>NUCLEOTIDE SEQUENCE [LARGE SCALE GENOMIC DNA]</scope>
    <source>
        <strain evidence="11 12">DSM 46701</strain>
    </source>
</reference>
<evidence type="ECO:0000313" key="11">
    <source>
        <dbReference type="EMBL" id="SEM98931.1"/>
    </source>
</evidence>
<evidence type="ECO:0000256" key="5">
    <source>
        <dbReference type="ARBA" id="ARBA00022801"/>
    </source>
</evidence>
<evidence type="ECO:0000256" key="6">
    <source>
        <dbReference type="ARBA" id="ARBA00022969"/>
    </source>
</evidence>
<evidence type="ECO:0000256" key="3">
    <source>
        <dbReference type="ARBA" id="ARBA00022544"/>
    </source>
</evidence>
<dbReference type="Gene3D" id="6.20.240.60">
    <property type="match status" value="1"/>
</dbReference>
<evidence type="ECO:0000256" key="1">
    <source>
        <dbReference type="ARBA" id="ARBA00007010"/>
    </source>
</evidence>
<dbReference type="GO" id="GO:0071555">
    <property type="term" value="P:cell wall organization"/>
    <property type="evidence" value="ECO:0007669"/>
    <property type="project" value="UniProtKB-KW"/>
</dbReference>
<dbReference type="NCBIfam" id="TIGR02869">
    <property type="entry name" value="spore_SleB"/>
    <property type="match status" value="1"/>
</dbReference>
<keyword evidence="5" id="KW-0378">Hydrolase</keyword>
<evidence type="ECO:0000259" key="10">
    <source>
        <dbReference type="Pfam" id="PF07486"/>
    </source>
</evidence>
<keyword evidence="6" id="KW-0749">Sporulation</keyword>
<dbReference type="Gene3D" id="1.10.10.2520">
    <property type="entry name" value="Cell wall hydrolase SleB, domain 1"/>
    <property type="match status" value="1"/>
</dbReference>
<dbReference type="Pfam" id="PF07486">
    <property type="entry name" value="Hydrolase_2"/>
    <property type="match status" value="1"/>
</dbReference>
<dbReference type="InterPro" id="IPR014224">
    <property type="entry name" value="Spore_cortex_SleB"/>
</dbReference>
<dbReference type="InterPro" id="IPR036365">
    <property type="entry name" value="PGBD-like_sf"/>
</dbReference>
<dbReference type="Gene3D" id="1.10.101.10">
    <property type="entry name" value="PGBD-like superfamily/PGBD"/>
    <property type="match status" value="2"/>
</dbReference>
<name>A0A1H8CUL8_9BACL</name>
<feature type="domain" description="Cell wall hydrolase SleB" evidence="10">
    <location>
        <begin position="235"/>
        <end position="332"/>
    </location>
</feature>